<evidence type="ECO:0000313" key="2">
    <source>
        <dbReference type="EMBL" id="GMT26064.1"/>
    </source>
</evidence>
<accession>A0AAV5W872</accession>
<keyword evidence="3" id="KW-1185">Reference proteome</keyword>
<feature type="region of interest" description="Disordered" evidence="1">
    <location>
        <begin position="1"/>
        <end position="132"/>
    </location>
</feature>
<dbReference type="Proteomes" id="UP001432322">
    <property type="component" value="Unassembled WGS sequence"/>
</dbReference>
<reference evidence="2" key="1">
    <citation type="submission" date="2023-10" db="EMBL/GenBank/DDBJ databases">
        <title>Genome assembly of Pristionchus species.</title>
        <authorList>
            <person name="Yoshida K."/>
            <person name="Sommer R.J."/>
        </authorList>
    </citation>
    <scope>NUCLEOTIDE SEQUENCE</scope>
    <source>
        <strain evidence="2">RS5133</strain>
    </source>
</reference>
<protein>
    <submittedName>
        <fullName evidence="2">Uncharacterized protein</fullName>
    </submittedName>
</protein>
<dbReference type="AlphaFoldDB" id="A0AAV5W872"/>
<feature type="compositionally biased region" description="Low complexity" evidence="1">
    <location>
        <begin position="73"/>
        <end position="92"/>
    </location>
</feature>
<sequence>RHATSMPPCTAATTRLMVSKPARVRSSATTGAPVSARHRPTSASANSARRARTAKRPHATQPVTATVGASVWARRPTSPASAPIPSPASTARPRTDRSIPQSTYRTPCNHRYPQGAPYPLLLKSESQFPPVV</sequence>
<feature type="compositionally biased region" description="Basic residues" evidence="1">
    <location>
        <begin position="49"/>
        <end position="58"/>
    </location>
</feature>
<evidence type="ECO:0000313" key="3">
    <source>
        <dbReference type="Proteomes" id="UP001432322"/>
    </source>
</evidence>
<evidence type="ECO:0000256" key="1">
    <source>
        <dbReference type="SAM" id="MobiDB-lite"/>
    </source>
</evidence>
<feature type="non-terminal residue" evidence="2">
    <location>
        <position position="1"/>
    </location>
</feature>
<dbReference type="EMBL" id="BTSY01000004">
    <property type="protein sequence ID" value="GMT26064.1"/>
    <property type="molecule type" value="Genomic_DNA"/>
</dbReference>
<feature type="non-terminal residue" evidence="2">
    <location>
        <position position="132"/>
    </location>
</feature>
<gene>
    <name evidence="2" type="ORF">PFISCL1PPCAC_17361</name>
</gene>
<name>A0AAV5W872_9BILA</name>
<proteinExistence type="predicted"/>
<comment type="caution">
    <text evidence="2">The sequence shown here is derived from an EMBL/GenBank/DDBJ whole genome shotgun (WGS) entry which is preliminary data.</text>
</comment>
<organism evidence="2 3">
    <name type="scientific">Pristionchus fissidentatus</name>
    <dbReference type="NCBI Taxonomy" id="1538716"/>
    <lineage>
        <taxon>Eukaryota</taxon>
        <taxon>Metazoa</taxon>
        <taxon>Ecdysozoa</taxon>
        <taxon>Nematoda</taxon>
        <taxon>Chromadorea</taxon>
        <taxon>Rhabditida</taxon>
        <taxon>Rhabditina</taxon>
        <taxon>Diplogasteromorpha</taxon>
        <taxon>Diplogasteroidea</taxon>
        <taxon>Neodiplogasteridae</taxon>
        <taxon>Pristionchus</taxon>
    </lineage>
</organism>